<dbReference type="Proteomes" id="UP001239111">
    <property type="component" value="Chromosome 2"/>
</dbReference>
<evidence type="ECO:0000313" key="1">
    <source>
        <dbReference type="EMBL" id="KAJ8675865.1"/>
    </source>
</evidence>
<proteinExistence type="predicted"/>
<reference evidence="1" key="1">
    <citation type="submission" date="2023-04" db="EMBL/GenBank/DDBJ databases">
        <title>A chromosome-level genome assembly of the parasitoid wasp Eretmocerus hayati.</title>
        <authorList>
            <person name="Zhong Y."/>
            <person name="Liu S."/>
            <person name="Liu Y."/>
        </authorList>
    </citation>
    <scope>NUCLEOTIDE SEQUENCE</scope>
    <source>
        <strain evidence="1">ZJU_SS_LIU_2023</strain>
    </source>
</reference>
<protein>
    <submittedName>
        <fullName evidence="1">Uncharacterized protein</fullName>
    </submittedName>
</protein>
<organism evidence="1 2">
    <name type="scientific">Eretmocerus hayati</name>
    <dbReference type="NCBI Taxonomy" id="131215"/>
    <lineage>
        <taxon>Eukaryota</taxon>
        <taxon>Metazoa</taxon>
        <taxon>Ecdysozoa</taxon>
        <taxon>Arthropoda</taxon>
        <taxon>Hexapoda</taxon>
        <taxon>Insecta</taxon>
        <taxon>Pterygota</taxon>
        <taxon>Neoptera</taxon>
        <taxon>Endopterygota</taxon>
        <taxon>Hymenoptera</taxon>
        <taxon>Apocrita</taxon>
        <taxon>Proctotrupomorpha</taxon>
        <taxon>Chalcidoidea</taxon>
        <taxon>Aphelinidae</taxon>
        <taxon>Aphelininae</taxon>
        <taxon>Eretmocerus</taxon>
    </lineage>
</organism>
<gene>
    <name evidence="1" type="ORF">QAD02_011651</name>
</gene>
<sequence>MTSSQTGPITSPSDRVSEMDHSGQSEQSQDHQSPIISPDASNQDQNLEQINNLLQKNQYHILSGLDDENCREENKNSIMEELRRKNERMRSKGNATSSTAANHKNSKTPAPANQSALENDVLGSANTESRIDHQHDQPTEDEHTEPRTAHGHPTTSRDVRGRPPPINILHQEQKDTSRLIESHLKTEKFYVKRMGHELKTGLVEMKKE</sequence>
<name>A0ACC2NX20_9HYME</name>
<accession>A0ACC2NX20</accession>
<dbReference type="EMBL" id="CM056742">
    <property type="protein sequence ID" value="KAJ8675865.1"/>
    <property type="molecule type" value="Genomic_DNA"/>
</dbReference>
<evidence type="ECO:0000313" key="2">
    <source>
        <dbReference type="Proteomes" id="UP001239111"/>
    </source>
</evidence>
<comment type="caution">
    <text evidence="1">The sequence shown here is derived from an EMBL/GenBank/DDBJ whole genome shotgun (WGS) entry which is preliminary data.</text>
</comment>
<keyword evidence="2" id="KW-1185">Reference proteome</keyword>